<name>A0A3S0QFN2_9GAMM</name>
<protein>
    <submittedName>
        <fullName evidence="3">Diguanylate cyclase</fullName>
    </submittedName>
</protein>
<feature type="domain" description="GGDEF" evidence="2">
    <location>
        <begin position="9"/>
        <end position="97"/>
    </location>
</feature>
<proteinExistence type="predicted"/>
<feature type="region of interest" description="Disordered" evidence="1">
    <location>
        <begin position="50"/>
        <end position="97"/>
    </location>
</feature>
<dbReference type="PROSITE" id="PS50887">
    <property type="entry name" value="GGDEF"/>
    <property type="match status" value="1"/>
</dbReference>
<comment type="caution">
    <text evidence="3">The sequence shown here is derived from an EMBL/GenBank/DDBJ whole genome shotgun (WGS) entry which is preliminary data.</text>
</comment>
<organism evidence="3">
    <name type="scientific">Billgrantia gudaonensis</name>
    <dbReference type="NCBI Taxonomy" id="376427"/>
    <lineage>
        <taxon>Bacteria</taxon>
        <taxon>Pseudomonadati</taxon>
        <taxon>Pseudomonadota</taxon>
        <taxon>Gammaproteobacteria</taxon>
        <taxon>Oceanospirillales</taxon>
        <taxon>Halomonadaceae</taxon>
        <taxon>Billgrantia</taxon>
    </lineage>
</organism>
<dbReference type="AlphaFoldDB" id="A0A3S0QFN2"/>
<dbReference type="InterPro" id="IPR052163">
    <property type="entry name" value="DGC-Regulatory_Protein"/>
</dbReference>
<dbReference type="NCBIfam" id="TIGR00254">
    <property type="entry name" value="GGDEF"/>
    <property type="match status" value="1"/>
</dbReference>
<evidence type="ECO:0000259" key="2">
    <source>
        <dbReference type="PROSITE" id="PS50887"/>
    </source>
</evidence>
<dbReference type="PANTHER" id="PTHR46663:SF2">
    <property type="entry name" value="GGDEF DOMAIN-CONTAINING PROTEIN"/>
    <property type="match status" value="1"/>
</dbReference>
<evidence type="ECO:0000313" key="3">
    <source>
        <dbReference type="EMBL" id="RUA22070.1"/>
    </source>
</evidence>
<dbReference type="InterPro" id="IPR043128">
    <property type="entry name" value="Rev_trsase/Diguanyl_cyclase"/>
</dbReference>
<dbReference type="SUPFAM" id="SSF55073">
    <property type="entry name" value="Nucleotide cyclase"/>
    <property type="match status" value="1"/>
</dbReference>
<feature type="compositionally biased region" description="Polar residues" evidence="1">
    <location>
        <begin position="84"/>
        <end position="97"/>
    </location>
</feature>
<dbReference type="InterPro" id="IPR000160">
    <property type="entry name" value="GGDEF_dom"/>
</dbReference>
<dbReference type="EMBL" id="RXHI01000025">
    <property type="protein sequence ID" value="RUA22070.1"/>
    <property type="molecule type" value="Genomic_DNA"/>
</dbReference>
<feature type="compositionally biased region" description="Basic residues" evidence="1">
    <location>
        <begin position="50"/>
        <end position="66"/>
    </location>
</feature>
<evidence type="ECO:0000256" key="1">
    <source>
        <dbReference type="SAM" id="MobiDB-lite"/>
    </source>
</evidence>
<dbReference type="Pfam" id="PF00990">
    <property type="entry name" value="GGDEF"/>
    <property type="match status" value="1"/>
</dbReference>
<dbReference type="PANTHER" id="PTHR46663">
    <property type="entry name" value="DIGUANYLATE CYCLASE DGCT-RELATED"/>
    <property type="match status" value="1"/>
</dbReference>
<dbReference type="InterPro" id="IPR029787">
    <property type="entry name" value="Nucleotide_cyclase"/>
</dbReference>
<sequence>MARARRNGDALSLIAIDLDRFKRINDEYGHDLGDLVLQAFAETARHTCGRGRAVSHGRRRVRHPAAQHRQSAGHARSQRLRQAIETTPVSVGQDVSG</sequence>
<dbReference type="Gene3D" id="3.30.70.270">
    <property type="match status" value="1"/>
</dbReference>
<accession>A0A3S0QFN2</accession>
<reference evidence="3" key="1">
    <citation type="submission" date="2018-12" db="EMBL/GenBank/DDBJ databases">
        <authorList>
            <person name="Jadhav K."/>
            <person name="Kushwaha B."/>
            <person name="Jadhav I."/>
        </authorList>
    </citation>
    <scope>NUCLEOTIDE SEQUENCE [LARGE SCALE GENOMIC DNA]</scope>
    <source>
        <strain evidence="3">SBS 10</strain>
    </source>
</reference>
<gene>
    <name evidence="3" type="ORF">DSL92_07900</name>
</gene>